<sequence length="499" mass="55488">MTWTGLHCRVNWNRADLDTFVADSLAPAMAGQEWYFLRYWETGPHLRVRIRNAQNADKLEVRLRELIAAQDFAQEQGEPDWLPHGDVREVEYVPETERYGGPQALPIAEEVFCHSTEVAVAVLKATHTDSARLTAAIDLTIATAKALDLNLPQAASWLRSLGSGWRNVQEQAPVPTIGSQHAANQLMAKRGRDLAARWHREPRGAVAHWRSTINEAKQRLDVWLPYVWASQLHMLLNRLGITPNEERMICWTTAAAAMSPNGLTDFHDDGETAPDRRYLEASKFLPGFHDQLPRKAAPNRQQWPATTSLPSTVDTDTLRARRTSRDLTGDLNAEQLGTLLWNSMSPRDGRWPYPSAGAQYCARIRLIALNVDGLARGRYEVNEVKRALTWFGEAPPIGDLEATSMWFGPGTTELSGTPAVLALYIRLGALRQTYGLRALRFAFTEAGHLAQNLTVTAANLGIRTGLVGGFYDDIAHDVIGLDGVDDALVYFLPLASNLD</sequence>
<dbReference type="SUPFAM" id="SSF55469">
    <property type="entry name" value="FMN-dependent nitroreductase-like"/>
    <property type="match status" value="1"/>
</dbReference>
<evidence type="ECO:0000259" key="3">
    <source>
        <dbReference type="Pfam" id="PF14028"/>
    </source>
</evidence>
<reference evidence="5" key="1">
    <citation type="submission" date="2016-10" db="EMBL/GenBank/DDBJ databases">
        <authorList>
            <person name="Varghese N."/>
            <person name="Submissions S."/>
        </authorList>
    </citation>
    <scope>NUCLEOTIDE SEQUENCE [LARGE SCALE GENOMIC DNA]</scope>
    <source>
        <strain evidence="5">DSM 44796</strain>
    </source>
</reference>
<feature type="domain" description="Nitroreductase" evidence="2">
    <location>
        <begin position="319"/>
        <end position="493"/>
    </location>
</feature>
<dbReference type="EMBL" id="FNET01000001">
    <property type="protein sequence ID" value="SDI92333.1"/>
    <property type="molecule type" value="Genomic_DNA"/>
</dbReference>
<evidence type="ECO:0000259" key="2">
    <source>
        <dbReference type="Pfam" id="PF00881"/>
    </source>
</evidence>
<feature type="compositionally biased region" description="Polar residues" evidence="1">
    <location>
        <begin position="299"/>
        <end position="315"/>
    </location>
</feature>
<proteinExistence type="predicted"/>
<dbReference type="InterPro" id="IPR000415">
    <property type="entry name" value="Nitroreductase-like"/>
</dbReference>
<accession>A0A1G8PIP0</accession>
<feature type="region of interest" description="Disordered" evidence="1">
    <location>
        <begin position="296"/>
        <end position="318"/>
    </location>
</feature>
<dbReference type="InterPro" id="IPR029479">
    <property type="entry name" value="Nitroreductase"/>
</dbReference>
<dbReference type="AlphaFoldDB" id="A0A1G8PIP0"/>
<dbReference type="NCBIfam" id="TIGR03891">
    <property type="entry name" value="thiopep_ocin"/>
    <property type="match status" value="1"/>
</dbReference>
<organism evidence="4 5">
    <name type="scientific">Lentzea albidocapillata subsp. violacea</name>
    <dbReference type="NCBI Taxonomy" id="128104"/>
    <lineage>
        <taxon>Bacteria</taxon>
        <taxon>Bacillati</taxon>
        <taxon>Actinomycetota</taxon>
        <taxon>Actinomycetes</taxon>
        <taxon>Pseudonocardiales</taxon>
        <taxon>Pseudonocardiaceae</taxon>
        <taxon>Lentzea</taxon>
    </lineage>
</organism>
<evidence type="ECO:0000313" key="5">
    <source>
        <dbReference type="Proteomes" id="UP000199682"/>
    </source>
</evidence>
<gene>
    <name evidence="4" type="ORF">SAMN04488074_10147</name>
</gene>
<dbReference type="Pfam" id="PF14028">
    <property type="entry name" value="Lant_dehydr_C"/>
    <property type="match status" value="1"/>
</dbReference>
<evidence type="ECO:0000313" key="4">
    <source>
        <dbReference type="EMBL" id="SDI92333.1"/>
    </source>
</evidence>
<dbReference type="Gene3D" id="3.40.109.10">
    <property type="entry name" value="NADH Oxidase"/>
    <property type="match status" value="1"/>
</dbReference>
<dbReference type="RefSeq" id="WP_090003613.1">
    <property type="nucleotide sequence ID" value="NZ_FNET01000001.1"/>
</dbReference>
<dbReference type="InterPro" id="IPR023809">
    <property type="entry name" value="Thiopep_bacteriocin_synth_dom"/>
</dbReference>
<dbReference type="Proteomes" id="UP000199682">
    <property type="component" value="Unassembled WGS sequence"/>
</dbReference>
<dbReference type="GO" id="GO:0016491">
    <property type="term" value="F:oxidoreductase activity"/>
    <property type="evidence" value="ECO:0007669"/>
    <property type="project" value="InterPro"/>
</dbReference>
<name>A0A1G8PIP0_9PSEU</name>
<feature type="domain" description="Thiopeptide-type bacteriocin biosynthesis" evidence="3">
    <location>
        <begin position="13"/>
        <end position="253"/>
    </location>
</feature>
<protein>
    <submittedName>
        <fullName evidence="4">Thiopeptide-type bacteriocin biosynthesis domain-containing protein</fullName>
    </submittedName>
</protein>
<dbReference type="Pfam" id="PF00881">
    <property type="entry name" value="Nitroreductase"/>
    <property type="match status" value="1"/>
</dbReference>
<evidence type="ECO:0000256" key="1">
    <source>
        <dbReference type="SAM" id="MobiDB-lite"/>
    </source>
</evidence>
<dbReference type="CDD" id="cd02142">
    <property type="entry name" value="McbC_SagB-like_oxidoreductase"/>
    <property type="match status" value="1"/>
</dbReference>